<keyword evidence="2" id="KW-1185">Reference proteome</keyword>
<reference evidence="1" key="1">
    <citation type="submission" date="2022-10" db="EMBL/GenBank/DDBJ databases">
        <title>Algoriphagus sp. a novel bacteria isolate from halophytes salicornia europaea.</title>
        <authorList>
            <person name="Peng Y."/>
            <person name="Jiang L."/>
            <person name="Lee J."/>
        </authorList>
    </citation>
    <scope>NUCLEOTIDE SEQUENCE</scope>
    <source>
        <strain evidence="1">TR-M5</strain>
    </source>
</reference>
<accession>A0ABY6MMI4</accession>
<dbReference type="RefSeq" id="WP_264811086.1">
    <property type="nucleotide sequence ID" value="NZ_CP110226.1"/>
</dbReference>
<dbReference type="Proteomes" id="UP001163156">
    <property type="component" value="Chromosome"/>
</dbReference>
<evidence type="ECO:0000313" key="1">
    <source>
        <dbReference type="EMBL" id="UZD24373.1"/>
    </source>
</evidence>
<gene>
    <name evidence="1" type="ORF">OM944_07690</name>
</gene>
<protein>
    <recommendedName>
        <fullName evidence="3">Lipocalin-like domain-containing protein</fullName>
    </recommendedName>
</protein>
<evidence type="ECO:0000313" key="2">
    <source>
        <dbReference type="Proteomes" id="UP001163156"/>
    </source>
</evidence>
<proteinExistence type="predicted"/>
<evidence type="ECO:0008006" key="3">
    <source>
        <dbReference type="Google" id="ProtNLM"/>
    </source>
</evidence>
<sequence length="146" mass="17311">MLKLINTIIILFSLLSIDPEYLKGSWKITKSQALENLVLSTGYKSLTEEQQEKVNRLNKLVLDSTYYRFTEDSVFWSDVNQREETLVHLKGRWLLKGDTVFIFKPGRVEPYRYMLEKKSTDELSMRIIFPDGQIARSRRDFQRKLN</sequence>
<organism evidence="1 2">
    <name type="scientific">Algoriphagus halophytocola</name>
    <dbReference type="NCBI Taxonomy" id="2991499"/>
    <lineage>
        <taxon>Bacteria</taxon>
        <taxon>Pseudomonadati</taxon>
        <taxon>Bacteroidota</taxon>
        <taxon>Cytophagia</taxon>
        <taxon>Cytophagales</taxon>
        <taxon>Cyclobacteriaceae</taxon>
        <taxon>Algoriphagus</taxon>
    </lineage>
</organism>
<name>A0ABY6MMI4_9BACT</name>
<dbReference type="EMBL" id="CP110226">
    <property type="protein sequence ID" value="UZD24373.1"/>
    <property type="molecule type" value="Genomic_DNA"/>
</dbReference>